<evidence type="ECO:0000256" key="5">
    <source>
        <dbReference type="PIRNR" id="PIRNR004884"/>
    </source>
</evidence>
<comment type="pathway">
    <text evidence="5">Cofactor biosynthesis; 5,6,7,8-tetrahydromethanopterin biosynthesis.</text>
</comment>
<evidence type="ECO:0000313" key="9">
    <source>
        <dbReference type="Proteomes" id="UP000217784"/>
    </source>
</evidence>
<feature type="domain" description="GHMP kinase N-terminal" evidence="6">
    <location>
        <begin position="71"/>
        <end position="144"/>
    </location>
</feature>
<dbReference type="InterPro" id="IPR004422">
    <property type="entry name" value="RFAP_synthase"/>
</dbReference>
<evidence type="ECO:0000259" key="6">
    <source>
        <dbReference type="Pfam" id="PF00288"/>
    </source>
</evidence>
<dbReference type="InterPro" id="IPR006204">
    <property type="entry name" value="GHMP_kinase_N_dom"/>
</dbReference>
<dbReference type="AlphaFoldDB" id="A0A2A2H9L1"/>
<evidence type="ECO:0000256" key="3">
    <source>
        <dbReference type="ARBA" id="ARBA00022741"/>
    </source>
</evidence>
<keyword evidence="1" id="KW-0028">Amino-acid biosynthesis</keyword>
<dbReference type="Gene3D" id="3.30.230.120">
    <property type="match status" value="1"/>
</dbReference>
<accession>A0A2A2H9L1</accession>
<protein>
    <recommendedName>
        <fullName evidence="5">Beta-ribofuranosylaminobenzene 5'-phosphate synthase</fullName>
        <shortName evidence="5">Beta-RFA-P synthase</shortName>
        <ecNumber evidence="5">2.4.2.54</ecNumber>
    </recommendedName>
</protein>
<keyword evidence="2 5" id="KW-0808">Transferase</keyword>
<proteinExistence type="inferred from homology"/>
<comment type="caution">
    <text evidence="8">The sequence shown here is derived from an EMBL/GenBank/DDBJ whole genome shotgun (WGS) entry which is preliminary data.</text>
</comment>
<dbReference type="SUPFAM" id="SSF54211">
    <property type="entry name" value="Ribosomal protein S5 domain 2-like"/>
    <property type="match status" value="1"/>
</dbReference>
<keyword evidence="9" id="KW-1185">Reference proteome</keyword>
<organism evidence="8 9">
    <name type="scientific">Methanobacterium bryantii</name>
    <dbReference type="NCBI Taxonomy" id="2161"/>
    <lineage>
        <taxon>Archaea</taxon>
        <taxon>Methanobacteriati</taxon>
        <taxon>Methanobacteriota</taxon>
        <taxon>Methanomada group</taxon>
        <taxon>Methanobacteria</taxon>
        <taxon>Methanobacteriales</taxon>
        <taxon>Methanobacteriaceae</taxon>
        <taxon>Methanobacterium</taxon>
    </lineage>
</organism>
<dbReference type="PIRSF" id="PIRSF004884">
    <property type="entry name" value="Sugar_kin_arch"/>
    <property type="match status" value="1"/>
</dbReference>
<evidence type="ECO:0000256" key="1">
    <source>
        <dbReference type="ARBA" id="ARBA00022605"/>
    </source>
</evidence>
<dbReference type="Gene3D" id="3.30.70.890">
    <property type="entry name" value="GHMP kinase, C-terminal domain"/>
    <property type="match status" value="1"/>
</dbReference>
<dbReference type="NCBIfam" id="TIGR00144">
    <property type="entry name" value="beta_RFAP_syn"/>
    <property type="match status" value="1"/>
</dbReference>
<dbReference type="InterPro" id="IPR013750">
    <property type="entry name" value="GHMP_kinase_C_dom"/>
</dbReference>
<dbReference type="OrthoDB" id="85156at2157"/>
<comment type="similarity">
    <text evidence="5">Belongs to the beta-RFA-P synthase family.</text>
</comment>
<evidence type="ECO:0000256" key="2">
    <source>
        <dbReference type="ARBA" id="ARBA00022679"/>
    </source>
</evidence>
<name>A0A2A2H9L1_METBR</name>
<dbReference type="PANTHER" id="PTHR20861">
    <property type="entry name" value="HOMOSERINE/4-DIPHOSPHOCYTIDYL-2-C-METHYL-D-ERYTHRITOL KINASE"/>
    <property type="match status" value="1"/>
</dbReference>
<comment type="function">
    <text evidence="5">Catalyzes the condensation of 4-aminobenzoate (pABA) with 5-phospho-alpha-D-ribose 1-diphosphate (PRPP) to produce beta-ribofuranosylaminobenzene 5'-phosphate (beta-RFA-P).</text>
</comment>
<dbReference type="Proteomes" id="UP000217784">
    <property type="component" value="Unassembled WGS sequence"/>
</dbReference>
<dbReference type="EC" id="2.4.2.54" evidence="5"/>
<evidence type="ECO:0000259" key="7">
    <source>
        <dbReference type="Pfam" id="PF08544"/>
    </source>
</evidence>
<dbReference type="Pfam" id="PF08544">
    <property type="entry name" value="GHMP_kinases_C"/>
    <property type="match status" value="1"/>
</dbReference>
<evidence type="ECO:0000256" key="4">
    <source>
        <dbReference type="ARBA" id="ARBA00022840"/>
    </source>
</evidence>
<dbReference type="PANTHER" id="PTHR20861:SF6">
    <property type="entry name" value="BETA-RIBOFURANOSYLPHENOL 5'-PHOSPHATE SYNTHASE"/>
    <property type="match status" value="1"/>
</dbReference>
<comment type="subunit">
    <text evidence="5">Homodimer.</text>
</comment>
<reference evidence="8 9" key="1">
    <citation type="journal article" date="2017" name="BMC Genomics">
        <title>Genomic analysis of methanogenic archaea reveals a shift towards energy conservation.</title>
        <authorList>
            <person name="Gilmore S.P."/>
            <person name="Henske J.K."/>
            <person name="Sexton J.A."/>
            <person name="Solomon K.V."/>
            <person name="Seppala S."/>
            <person name="Yoo J.I."/>
            <person name="Huyett L.M."/>
            <person name="Pressman A."/>
            <person name="Cogan J.Z."/>
            <person name="Kivenson V."/>
            <person name="Peng X."/>
            <person name="Tan Y."/>
            <person name="Valentine D.L."/>
            <person name="O'Malley M.A."/>
        </authorList>
    </citation>
    <scope>NUCLEOTIDE SEQUENCE [LARGE SCALE GENOMIC DNA]</scope>
    <source>
        <strain evidence="8 9">M.o.H.</strain>
    </source>
</reference>
<dbReference type="EMBL" id="LMVM01000001">
    <property type="protein sequence ID" value="PAV06102.1"/>
    <property type="molecule type" value="Genomic_DNA"/>
</dbReference>
<keyword evidence="3" id="KW-0547">Nucleotide-binding</keyword>
<dbReference type="InterPro" id="IPR053442">
    <property type="entry name" value="Beta-RFA-P_synthase"/>
</dbReference>
<comment type="catalytic activity">
    <reaction evidence="5">
        <text>5-phospho-alpha-D-ribose 1-diphosphate + 4-hydroxybenzoate + H(+) = 4-(beta-D-ribofuranosyl)phenol 5'-phosphate + CO2 + diphosphate</text>
        <dbReference type="Rhea" id="RHEA:48556"/>
        <dbReference type="ChEBI" id="CHEBI:15378"/>
        <dbReference type="ChEBI" id="CHEBI:16526"/>
        <dbReference type="ChEBI" id="CHEBI:17879"/>
        <dbReference type="ChEBI" id="CHEBI:33019"/>
        <dbReference type="ChEBI" id="CHEBI:58017"/>
        <dbReference type="ChEBI" id="CHEBI:82767"/>
        <dbReference type="EC" id="2.4.2.54"/>
    </reaction>
</comment>
<dbReference type="GO" id="GO:0008652">
    <property type="term" value="P:amino acid biosynthetic process"/>
    <property type="evidence" value="ECO:0007669"/>
    <property type="project" value="UniProtKB-KW"/>
</dbReference>
<feature type="domain" description="GHMP kinase C-terminal" evidence="7">
    <location>
        <begin position="230"/>
        <end position="297"/>
    </location>
</feature>
<sequence length="332" mass="36015">MIIETPSRLHMTLIDLNGTIGRVDGGVGLTIKKPKLVLEAKYQDEGIDIFFKESHKLNEKIMADYGRKIENTVKKITDFLKIDSGFKFEVKTAYPTHSGLGSGTQLSLAVAKLILNLNDRDMDAWQIAKIVGRGGTSGIGVRAFDHGGFIIDGGHKVDEKPDFLPSSASNARPAPLIARYDFPKDWKVVLAIPNVPAGASGQNEVNIFQGYCPIKLDEVQKLSHLILMKMMPSLVEEDLDSFGSAVNEIQNTGFKKIEVGFQDSVINEIAQNLRNAGAAGVGMSSFGPTIYAVTDTNTKDISKVAQSTMNEIGGKVIVTEAKNSGATLKKEF</sequence>
<dbReference type="RefSeq" id="WP_069583547.1">
    <property type="nucleotide sequence ID" value="NZ_LMVM01000001.1"/>
</dbReference>
<dbReference type="GO" id="GO:0043793">
    <property type="term" value="F:beta-ribofuranosylaminobenzene 5'-phosphate synthase activity"/>
    <property type="evidence" value="ECO:0007669"/>
    <property type="project" value="UniProtKB-EC"/>
</dbReference>
<dbReference type="UniPathway" id="UPA00065"/>
<dbReference type="InterPro" id="IPR020568">
    <property type="entry name" value="Ribosomal_Su5_D2-typ_SF"/>
</dbReference>
<keyword evidence="4" id="KW-0067">ATP-binding</keyword>
<gene>
    <name evidence="8" type="ORF">ASJ80_14805</name>
</gene>
<dbReference type="GO" id="GO:0005524">
    <property type="term" value="F:ATP binding"/>
    <property type="evidence" value="ECO:0007669"/>
    <property type="project" value="UniProtKB-UniRule"/>
</dbReference>
<dbReference type="NCBIfam" id="NF040726">
    <property type="entry name" value="BetaRFA-P_synth"/>
    <property type="match status" value="1"/>
</dbReference>
<dbReference type="Pfam" id="PF00288">
    <property type="entry name" value="GHMP_kinases_N"/>
    <property type="match status" value="1"/>
</dbReference>
<dbReference type="InterPro" id="IPR036554">
    <property type="entry name" value="GHMP_kinase_C_sf"/>
</dbReference>
<evidence type="ECO:0000313" key="8">
    <source>
        <dbReference type="EMBL" id="PAV06102.1"/>
    </source>
</evidence>
<keyword evidence="5" id="KW-0328">Glycosyltransferase</keyword>